<proteinExistence type="predicted"/>
<dbReference type="EMBL" id="CM000782">
    <property type="protein sequence ID" value="AQK82018.1"/>
    <property type="molecule type" value="Genomic_DNA"/>
</dbReference>
<dbReference type="AlphaFoldDB" id="A0A1D6LRE4"/>
<gene>
    <name evidence="2" type="ORF">ZEAMMB73_Zm00001d036819</name>
</gene>
<protein>
    <submittedName>
        <fullName evidence="2">Pectin lyase-like superfamily protein</fullName>
    </submittedName>
</protein>
<organism evidence="2">
    <name type="scientific">Zea mays</name>
    <name type="common">Maize</name>
    <dbReference type="NCBI Taxonomy" id="4577"/>
    <lineage>
        <taxon>Eukaryota</taxon>
        <taxon>Viridiplantae</taxon>
        <taxon>Streptophyta</taxon>
        <taxon>Embryophyta</taxon>
        <taxon>Tracheophyta</taxon>
        <taxon>Spermatophyta</taxon>
        <taxon>Magnoliopsida</taxon>
        <taxon>Liliopsida</taxon>
        <taxon>Poales</taxon>
        <taxon>Poaceae</taxon>
        <taxon>PACMAD clade</taxon>
        <taxon>Panicoideae</taxon>
        <taxon>Andropogonodae</taxon>
        <taxon>Andropogoneae</taxon>
        <taxon>Tripsacinae</taxon>
        <taxon>Zea</taxon>
    </lineage>
</organism>
<feature type="region of interest" description="Disordered" evidence="1">
    <location>
        <begin position="103"/>
        <end position="130"/>
    </location>
</feature>
<evidence type="ECO:0000313" key="2">
    <source>
        <dbReference type="EMBL" id="AQK82018.1"/>
    </source>
</evidence>
<accession>A0A1D6LRE4</accession>
<evidence type="ECO:0000256" key="1">
    <source>
        <dbReference type="SAM" id="MobiDB-lite"/>
    </source>
</evidence>
<name>A0A1D6LRE4_MAIZE</name>
<feature type="compositionally biased region" description="Basic residues" evidence="1">
    <location>
        <begin position="119"/>
        <end position="130"/>
    </location>
</feature>
<keyword evidence="2" id="KW-0456">Lyase</keyword>
<reference evidence="2" key="1">
    <citation type="submission" date="2015-12" db="EMBL/GenBank/DDBJ databases">
        <title>Update maize B73 reference genome by single molecule sequencing technologies.</title>
        <authorList>
            <consortium name="Maize Genome Sequencing Project"/>
            <person name="Ware D."/>
        </authorList>
    </citation>
    <scope>NUCLEOTIDE SEQUENCE</scope>
    <source>
        <tissue evidence="2">Seedling</tissue>
    </source>
</reference>
<dbReference type="GO" id="GO:0016829">
    <property type="term" value="F:lyase activity"/>
    <property type="evidence" value="ECO:0007669"/>
    <property type="project" value="UniProtKB-KW"/>
</dbReference>
<sequence length="130" mass="15423">MGISVWRHWEADNPYTQGRLPCRTTQLHRPVQGRRDHLGGWQSASDHIPKPVQDPLRECQDGGLDQPHLHRHDVLPQQVVYCQRRLQGHRQGRHLQEHHRHLLHPGGHQPALHCQDPMHRRHHGRRQRRV</sequence>